<evidence type="ECO:0000313" key="6">
    <source>
        <dbReference type="Proteomes" id="UP000540014"/>
    </source>
</evidence>
<dbReference type="AlphaFoldDB" id="A0A7X9RI31"/>
<keyword evidence="3 4" id="KW-0862">Zinc</keyword>
<dbReference type="Gene3D" id="3.30.2320.80">
    <property type="match status" value="1"/>
</dbReference>
<dbReference type="PIRSF" id="PIRSF004761">
    <property type="entry name" value="Hydrgn_mat_HypA"/>
    <property type="match status" value="1"/>
</dbReference>
<dbReference type="HAMAP" id="MF_00213">
    <property type="entry name" value="HypA_HybF"/>
    <property type="match status" value="1"/>
</dbReference>
<evidence type="ECO:0000256" key="2">
    <source>
        <dbReference type="ARBA" id="ARBA00022723"/>
    </source>
</evidence>
<keyword evidence="2 4" id="KW-0479">Metal-binding</keyword>
<keyword evidence="1 4" id="KW-0533">Nickel</keyword>
<accession>A0A7X9RI31</accession>
<feature type="binding site" evidence="4">
    <location>
        <position position="2"/>
    </location>
    <ligand>
        <name>Ni(2+)</name>
        <dbReference type="ChEBI" id="CHEBI:49786"/>
    </ligand>
</feature>
<gene>
    <name evidence="4" type="primary">hypA</name>
    <name evidence="5" type="ORF">HF861_03475</name>
</gene>
<dbReference type="GO" id="GO:0016151">
    <property type="term" value="F:nickel cation binding"/>
    <property type="evidence" value="ECO:0007669"/>
    <property type="project" value="UniProtKB-UniRule"/>
</dbReference>
<dbReference type="RefSeq" id="WP_167699154.1">
    <property type="nucleotide sequence ID" value="NZ_CALEXM010000003.1"/>
</dbReference>
<evidence type="ECO:0000256" key="4">
    <source>
        <dbReference type="HAMAP-Rule" id="MF_00213"/>
    </source>
</evidence>
<feature type="binding site" evidence="4">
    <location>
        <position position="89"/>
    </location>
    <ligand>
        <name>Zn(2+)</name>
        <dbReference type="ChEBI" id="CHEBI:29105"/>
    </ligand>
</feature>
<dbReference type="Pfam" id="PF01155">
    <property type="entry name" value="HypA"/>
    <property type="match status" value="1"/>
</dbReference>
<organism evidence="5 6">
    <name type="scientific">Faecalicoccus pleomorphus</name>
    <dbReference type="NCBI Taxonomy" id="1323"/>
    <lineage>
        <taxon>Bacteria</taxon>
        <taxon>Bacillati</taxon>
        <taxon>Bacillota</taxon>
        <taxon>Erysipelotrichia</taxon>
        <taxon>Erysipelotrichales</taxon>
        <taxon>Erysipelotrichaceae</taxon>
        <taxon>Faecalicoccus</taxon>
    </lineage>
</organism>
<comment type="function">
    <text evidence="4">Involved in the maturation of [NiFe] hydrogenases. Required for nickel insertion into the metal center of the hydrogenase.</text>
</comment>
<name>A0A7X9RI31_9FIRM</name>
<evidence type="ECO:0000313" key="5">
    <source>
        <dbReference type="EMBL" id="NME43942.1"/>
    </source>
</evidence>
<dbReference type="PANTHER" id="PTHR34535">
    <property type="entry name" value="HYDROGENASE MATURATION FACTOR HYPA"/>
    <property type="match status" value="1"/>
</dbReference>
<feature type="binding site" evidence="4">
    <location>
        <position position="73"/>
    </location>
    <ligand>
        <name>Zn(2+)</name>
        <dbReference type="ChEBI" id="CHEBI:29105"/>
    </ligand>
</feature>
<dbReference type="GO" id="GO:0051604">
    <property type="term" value="P:protein maturation"/>
    <property type="evidence" value="ECO:0007669"/>
    <property type="project" value="InterPro"/>
</dbReference>
<dbReference type="Proteomes" id="UP000540014">
    <property type="component" value="Unassembled WGS sequence"/>
</dbReference>
<sequence>MHEMEITQHILQDVLQIAKENQAKKVTEISLILGPFCGFVPECIQMYMDVISKDTIAENVQIKVKEIGLKVYCNQCHKESEIDRRHIECPYCHSMDLKRLSGKECMIESIKVE</sequence>
<comment type="similarity">
    <text evidence="4">Belongs to the HypA/HybF family.</text>
</comment>
<dbReference type="PANTHER" id="PTHR34535:SF3">
    <property type="entry name" value="HYDROGENASE MATURATION FACTOR HYPA"/>
    <property type="match status" value="1"/>
</dbReference>
<comment type="caution">
    <text evidence="5">The sequence shown here is derived from an EMBL/GenBank/DDBJ whole genome shotgun (WGS) entry which is preliminary data.</text>
</comment>
<protein>
    <recommendedName>
        <fullName evidence="4">Hydrogenase maturation factor HypA</fullName>
    </recommendedName>
</protein>
<feature type="binding site" evidence="4">
    <location>
        <position position="92"/>
    </location>
    <ligand>
        <name>Zn(2+)</name>
        <dbReference type="ChEBI" id="CHEBI:29105"/>
    </ligand>
</feature>
<dbReference type="EMBL" id="JABAFR010000006">
    <property type="protein sequence ID" value="NME43942.1"/>
    <property type="molecule type" value="Genomic_DNA"/>
</dbReference>
<reference evidence="5 6" key="1">
    <citation type="submission" date="2020-04" db="EMBL/GenBank/DDBJ databases">
        <authorList>
            <person name="Hitch T.C.A."/>
            <person name="Wylensek D."/>
            <person name="Clavel T."/>
        </authorList>
    </citation>
    <scope>NUCLEOTIDE SEQUENCE [LARGE SCALE GENOMIC DNA]</scope>
    <source>
        <strain evidence="5 6">BSM-383-APC-22F</strain>
    </source>
</reference>
<evidence type="ECO:0000256" key="1">
    <source>
        <dbReference type="ARBA" id="ARBA00022596"/>
    </source>
</evidence>
<dbReference type="GO" id="GO:0008270">
    <property type="term" value="F:zinc ion binding"/>
    <property type="evidence" value="ECO:0007669"/>
    <property type="project" value="UniProtKB-UniRule"/>
</dbReference>
<dbReference type="InterPro" id="IPR000688">
    <property type="entry name" value="HypA/HybF"/>
</dbReference>
<feature type="binding site" evidence="4">
    <location>
        <position position="76"/>
    </location>
    <ligand>
        <name>Zn(2+)</name>
        <dbReference type="ChEBI" id="CHEBI:29105"/>
    </ligand>
</feature>
<evidence type="ECO:0000256" key="3">
    <source>
        <dbReference type="ARBA" id="ARBA00022833"/>
    </source>
</evidence>
<proteinExistence type="inferred from homology"/>